<gene>
    <name evidence="3" type="ORF">S01H1_00358</name>
</gene>
<name>X0SAL8_9ZZZZ</name>
<dbReference type="PANTHER" id="PTHR43757">
    <property type="entry name" value="AMINOMETHYLTRANSFERASE"/>
    <property type="match status" value="1"/>
</dbReference>
<dbReference type="InterPro" id="IPR006222">
    <property type="entry name" value="GCVT_N"/>
</dbReference>
<dbReference type="SUPFAM" id="SSF103025">
    <property type="entry name" value="Folate-binding domain"/>
    <property type="match status" value="1"/>
</dbReference>
<dbReference type="GO" id="GO:0005829">
    <property type="term" value="C:cytosol"/>
    <property type="evidence" value="ECO:0007669"/>
    <property type="project" value="TreeGrafter"/>
</dbReference>
<accession>X0SAL8</accession>
<protein>
    <recommendedName>
        <fullName evidence="2">GCVT N-terminal domain-containing protein</fullName>
    </recommendedName>
</protein>
<evidence type="ECO:0000313" key="3">
    <source>
        <dbReference type="EMBL" id="GAF72226.1"/>
    </source>
</evidence>
<evidence type="ECO:0000256" key="1">
    <source>
        <dbReference type="ARBA" id="ARBA00008609"/>
    </source>
</evidence>
<reference evidence="3" key="1">
    <citation type="journal article" date="2014" name="Front. Microbiol.">
        <title>High frequency of phylogenetically diverse reductive dehalogenase-homologous genes in deep subseafloor sedimentary metagenomes.</title>
        <authorList>
            <person name="Kawai M."/>
            <person name="Futagami T."/>
            <person name="Toyoda A."/>
            <person name="Takaki Y."/>
            <person name="Nishi S."/>
            <person name="Hori S."/>
            <person name="Arai W."/>
            <person name="Tsubouchi T."/>
            <person name="Morono Y."/>
            <person name="Uchiyama I."/>
            <person name="Ito T."/>
            <person name="Fujiyama A."/>
            <person name="Inagaki F."/>
            <person name="Takami H."/>
        </authorList>
    </citation>
    <scope>NUCLEOTIDE SEQUENCE</scope>
    <source>
        <strain evidence="3">Expedition CK06-06</strain>
    </source>
</reference>
<dbReference type="EMBL" id="BARS01000123">
    <property type="protein sequence ID" value="GAF72226.1"/>
    <property type="molecule type" value="Genomic_DNA"/>
</dbReference>
<evidence type="ECO:0000259" key="2">
    <source>
        <dbReference type="Pfam" id="PF01571"/>
    </source>
</evidence>
<proteinExistence type="inferred from homology"/>
<feature type="non-terminal residue" evidence="3">
    <location>
        <position position="246"/>
    </location>
</feature>
<dbReference type="GO" id="GO:0006546">
    <property type="term" value="P:glycine catabolic process"/>
    <property type="evidence" value="ECO:0007669"/>
    <property type="project" value="InterPro"/>
</dbReference>
<dbReference type="InterPro" id="IPR027266">
    <property type="entry name" value="TrmE/GcvT-like"/>
</dbReference>
<comment type="similarity">
    <text evidence="1">Belongs to the GcvT family.</text>
</comment>
<comment type="caution">
    <text evidence="3">The sequence shown here is derived from an EMBL/GenBank/DDBJ whole genome shotgun (WGS) entry which is preliminary data.</text>
</comment>
<dbReference type="GO" id="GO:0005960">
    <property type="term" value="C:glycine cleavage complex"/>
    <property type="evidence" value="ECO:0007669"/>
    <property type="project" value="InterPro"/>
</dbReference>
<dbReference type="NCBIfam" id="TIGR00528">
    <property type="entry name" value="gcvT"/>
    <property type="match status" value="1"/>
</dbReference>
<feature type="domain" description="GCVT N-terminal" evidence="2">
    <location>
        <begin position="14"/>
        <end position="246"/>
    </location>
</feature>
<sequence length="246" mass="26914">MSGGQASILRRTALYAQHLALGGRMVPFVGWEMPVQYKGIVEEHHAVRQRVGLFDVSHMGRLEVTGPDAASFLRRLVTYDIAGLEVGKGHYGLVCQEDGGILDDVYVFRLADERFLMVVNSANADKIGDWIQQHLHSSLRVTVDDRQAQTVMMALQGPDAHRYLARLVPSLAEGLRARGCAEVSLAGVTVFFSRTGYTGEDGVEVILPSAAGVILWKWFVEHGVQPCGLGARDSLRLEAALPLYGN</sequence>
<dbReference type="Gene3D" id="3.30.1360.120">
    <property type="entry name" value="Probable tRNA modification gtpase trme, domain 1"/>
    <property type="match status" value="1"/>
</dbReference>
<dbReference type="Pfam" id="PF01571">
    <property type="entry name" value="GCV_T"/>
    <property type="match status" value="1"/>
</dbReference>
<dbReference type="AlphaFoldDB" id="X0SAL8"/>
<organism evidence="3">
    <name type="scientific">marine sediment metagenome</name>
    <dbReference type="NCBI Taxonomy" id="412755"/>
    <lineage>
        <taxon>unclassified sequences</taxon>
        <taxon>metagenomes</taxon>
        <taxon>ecological metagenomes</taxon>
    </lineage>
</organism>
<dbReference type="GO" id="GO:0004047">
    <property type="term" value="F:aminomethyltransferase activity"/>
    <property type="evidence" value="ECO:0007669"/>
    <property type="project" value="InterPro"/>
</dbReference>
<dbReference type="PANTHER" id="PTHR43757:SF2">
    <property type="entry name" value="AMINOMETHYLTRANSFERASE, MITOCHONDRIAL"/>
    <property type="match status" value="1"/>
</dbReference>
<dbReference type="InterPro" id="IPR028896">
    <property type="entry name" value="GcvT/YgfZ/DmdA"/>
</dbReference>
<dbReference type="PIRSF" id="PIRSF006487">
    <property type="entry name" value="GcvT"/>
    <property type="match status" value="1"/>
</dbReference>
<dbReference type="InterPro" id="IPR006223">
    <property type="entry name" value="GcvT"/>
</dbReference>